<dbReference type="Proteomes" id="UP000683360">
    <property type="component" value="Unassembled WGS sequence"/>
</dbReference>
<name>A0A8S3TH66_MYTED</name>
<evidence type="ECO:0000256" key="1">
    <source>
        <dbReference type="SAM" id="MobiDB-lite"/>
    </source>
</evidence>
<evidence type="ECO:0000313" key="2">
    <source>
        <dbReference type="EMBL" id="CAG2229673.1"/>
    </source>
</evidence>
<reference evidence="2" key="1">
    <citation type="submission" date="2021-03" db="EMBL/GenBank/DDBJ databases">
        <authorList>
            <person name="Bekaert M."/>
        </authorList>
    </citation>
    <scope>NUCLEOTIDE SEQUENCE</scope>
</reference>
<feature type="compositionally biased region" description="Basic and acidic residues" evidence="1">
    <location>
        <begin position="49"/>
        <end position="62"/>
    </location>
</feature>
<accession>A0A8S3TH66</accession>
<evidence type="ECO:0000313" key="3">
    <source>
        <dbReference type="Proteomes" id="UP000683360"/>
    </source>
</evidence>
<dbReference type="AlphaFoldDB" id="A0A8S3TH66"/>
<feature type="region of interest" description="Disordered" evidence="1">
    <location>
        <begin position="44"/>
        <end position="67"/>
    </location>
</feature>
<dbReference type="EMBL" id="CAJPWZ010002034">
    <property type="protein sequence ID" value="CAG2229673.1"/>
    <property type="molecule type" value="Genomic_DNA"/>
</dbReference>
<comment type="caution">
    <text evidence="2">The sequence shown here is derived from an EMBL/GenBank/DDBJ whole genome shotgun (WGS) entry which is preliminary data.</text>
</comment>
<proteinExistence type="predicted"/>
<protein>
    <submittedName>
        <fullName evidence="2">Uncharacterized protein</fullName>
    </submittedName>
</protein>
<gene>
    <name evidence="2" type="ORF">MEDL_42544</name>
</gene>
<sequence>MFNNIRQFVENAAYIDPGSTVKRIIKPKANELAILKEQSVGENQNKLHIKSDSHPQKLEQKTGGKGTNWDGDHVMELLNRYAKSIVKLLVSDVLKGASAYFIDLVTEIHMITAAIEHLNMKSPSSKYGSLLENIKDLENRFPDLPQLESFSVFDPNSIPGDQMEVDGYGREKIEILSDHFKMDLVPLNQAWRLLRSTIQTDDSLKSLSASMVMQNWLTNHFRPLQNGFSAIQTDDSLKSLSASMVMQKLAGKLSSDPFRPLKNGFSAIKPGVEATEEHHSN</sequence>
<organism evidence="2 3">
    <name type="scientific">Mytilus edulis</name>
    <name type="common">Blue mussel</name>
    <dbReference type="NCBI Taxonomy" id="6550"/>
    <lineage>
        <taxon>Eukaryota</taxon>
        <taxon>Metazoa</taxon>
        <taxon>Spiralia</taxon>
        <taxon>Lophotrochozoa</taxon>
        <taxon>Mollusca</taxon>
        <taxon>Bivalvia</taxon>
        <taxon>Autobranchia</taxon>
        <taxon>Pteriomorphia</taxon>
        <taxon>Mytilida</taxon>
        <taxon>Mytiloidea</taxon>
        <taxon>Mytilidae</taxon>
        <taxon>Mytilinae</taxon>
        <taxon>Mytilus</taxon>
    </lineage>
</organism>
<keyword evidence="3" id="KW-1185">Reference proteome</keyword>